<proteinExistence type="predicted"/>
<dbReference type="HOGENOM" id="CLU_1754680_0_0_2"/>
<dbReference type="EMBL" id="KE356561">
    <property type="protein sequence ID" value="ERG96685.1"/>
    <property type="molecule type" value="Genomic_DNA"/>
</dbReference>
<protein>
    <submittedName>
        <fullName evidence="1">Uncharacterized protein</fullName>
    </submittedName>
</protein>
<evidence type="ECO:0000313" key="1">
    <source>
        <dbReference type="EMBL" id="ERG96685.1"/>
    </source>
</evidence>
<dbReference type="AlphaFoldDB" id="U1NHM2"/>
<sequence length="148" mass="16539">MTYIKSHINRLSIFLQRENPGVYAGRESDNSATNYSLTTIRICNSHRSITCHTPRRFHRPPNCTISGFRDPECSRHPLEPLWCLGEDNYNSESPAGIGVTAVWLGSAIGSSCRRVVTQQISHPTPAERCGAVRYRGKPHRLPRGGGHE</sequence>
<name>U1NHM2_9EURY</name>
<organism evidence="1 2">
    <name type="scientific">Haloquadratum walsbyi J07HQW2</name>
    <dbReference type="NCBI Taxonomy" id="1238425"/>
    <lineage>
        <taxon>Archaea</taxon>
        <taxon>Methanobacteriati</taxon>
        <taxon>Methanobacteriota</taxon>
        <taxon>Stenosarchaea group</taxon>
        <taxon>Halobacteria</taxon>
        <taxon>Halobacteriales</taxon>
        <taxon>Haloferacaceae</taxon>
        <taxon>Haloquadratum</taxon>
    </lineage>
</organism>
<reference evidence="1 2" key="1">
    <citation type="journal article" date="2013" name="PLoS ONE">
        <title>Assembly-driven community genomics of a hypersaline microbial ecosystem.</title>
        <authorList>
            <person name="Podell S."/>
            <person name="Ugalde J.A."/>
            <person name="Narasingarao P."/>
            <person name="Banfield J.F."/>
            <person name="Heidelberg K.B."/>
            <person name="Allen E.E."/>
        </authorList>
    </citation>
    <scope>NUCLEOTIDE SEQUENCE [LARGE SCALE GENOMIC DNA]</scope>
    <source>
        <strain evidence="2">J07HQW2</strain>
    </source>
</reference>
<evidence type="ECO:0000313" key="2">
    <source>
        <dbReference type="Proteomes" id="UP000030710"/>
    </source>
</evidence>
<gene>
    <name evidence="1" type="ORF">J07HQW2_03168</name>
</gene>
<dbReference type="Proteomes" id="UP000030710">
    <property type="component" value="Unassembled WGS sequence"/>
</dbReference>
<accession>U1NHM2</accession>